<feature type="coiled-coil region" evidence="11">
    <location>
        <begin position="40"/>
        <end position="91"/>
    </location>
</feature>
<dbReference type="Proteomes" id="UP001634007">
    <property type="component" value="Unassembled WGS sequence"/>
</dbReference>
<feature type="transmembrane region" description="Helical" evidence="12">
    <location>
        <begin position="432"/>
        <end position="454"/>
    </location>
</feature>
<evidence type="ECO:0000259" key="13">
    <source>
        <dbReference type="PROSITE" id="PS50839"/>
    </source>
</evidence>
<evidence type="ECO:0000256" key="2">
    <source>
        <dbReference type="ARBA" id="ARBA00022679"/>
    </source>
</evidence>
<feature type="coiled-coil region" evidence="11">
    <location>
        <begin position="763"/>
        <end position="790"/>
    </location>
</feature>
<evidence type="ECO:0000256" key="7">
    <source>
        <dbReference type="ARBA" id="ARBA00022821"/>
    </source>
</evidence>
<protein>
    <recommendedName>
        <fullName evidence="13">CHASE domain-containing protein</fullName>
    </recommendedName>
</protein>
<evidence type="ECO:0000256" key="11">
    <source>
        <dbReference type="SAM" id="Coils"/>
    </source>
</evidence>
<evidence type="ECO:0000256" key="1">
    <source>
        <dbReference type="ARBA" id="ARBA00004127"/>
    </source>
</evidence>
<evidence type="ECO:0000256" key="4">
    <source>
        <dbReference type="ARBA" id="ARBA00022737"/>
    </source>
</evidence>
<dbReference type="Pfam" id="PF18052">
    <property type="entry name" value="Rx_N"/>
    <property type="match status" value="1"/>
</dbReference>
<evidence type="ECO:0000256" key="10">
    <source>
        <dbReference type="ARBA" id="ARBA00023136"/>
    </source>
</evidence>
<dbReference type="GO" id="GO:0004673">
    <property type="term" value="F:protein histidine kinase activity"/>
    <property type="evidence" value="ECO:0007669"/>
    <property type="project" value="UniProtKB-ARBA"/>
</dbReference>
<accession>A0ABD3IY52</accession>
<dbReference type="InterPro" id="IPR042240">
    <property type="entry name" value="CHASE_sf"/>
</dbReference>
<keyword evidence="4" id="KW-0677">Repeat</keyword>
<dbReference type="FunFam" id="3.30.450.350:FF:000001">
    <property type="entry name" value="Histidine kinase 4"/>
    <property type="match status" value="1"/>
</dbReference>
<evidence type="ECO:0000256" key="3">
    <source>
        <dbReference type="ARBA" id="ARBA00022692"/>
    </source>
</evidence>
<dbReference type="InterPro" id="IPR041118">
    <property type="entry name" value="Rx_N"/>
</dbReference>
<reference evidence="14 15" key="1">
    <citation type="submission" date="2024-11" db="EMBL/GenBank/DDBJ databases">
        <title>Chromosome-level genome assembly of Eucalyptus globulus Labill. provides insights into its genome evolution.</title>
        <authorList>
            <person name="Li X."/>
        </authorList>
    </citation>
    <scope>NUCLEOTIDE SEQUENCE [LARGE SCALE GENOMIC DNA]</scope>
    <source>
        <strain evidence="14">CL2024</strain>
        <tissue evidence="14">Fresh tender leaves</tissue>
    </source>
</reference>
<dbReference type="InterPro" id="IPR042197">
    <property type="entry name" value="Apaf_helical"/>
</dbReference>
<feature type="domain" description="CHASE" evidence="13">
    <location>
        <begin position="559"/>
        <end position="722"/>
    </location>
</feature>
<proteinExistence type="predicted"/>
<dbReference type="GO" id="GO:0005524">
    <property type="term" value="F:ATP binding"/>
    <property type="evidence" value="ECO:0007669"/>
    <property type="project" value="UniProtKB-KW"/>
</dbReference>
<keyword evidence="2" id="KW-0808">Transferase</keyword>
<feature type="transmembrane region" description="Helical" evidence="12">
    <location>
        <begin position="733"/>
        <end position="757"/>
    </location>
</feature>
<keyword evidence="11" id="KW-0175">Coiled coil</keyword>
<dbReference type="PANTHER" id="PTHR36766:SF31">
    <property type="entry name" value="DISEASE RESISTANCE RPP13-LIKE PROTEIN 1"/>
    <property type="match status" value="1"/>
</dbReference>
<sequence length="851" mass="95888">MAGALVAGAVLSASLQALFDRLASRLIDSVWIQKDEEVLLKKLKASLVFAEAVLSDAEHKQITDPTTKGWLDQLEETVTDAQNLLNAIEARDSPRRFRGGSKSKLLEDMLDRLEIMVRQKDAFGFIELGAQPLQTSPTTSLMQEPNIYGRDEDMEAILSLLLSDEAPGDPICVITIVGVPRIGKTMLAQSIYNDNSMEGYFDFRVWICVSNRLDVYSITKTILEAITTVSCDIKDLNLLQLRLREELIGRKLLLVLDDLCTEDYSEWNTLRSPWRFCAKVSKIIVTTRSEITAAMTCTLPAYHLSPLPYEDCWLIFAQHAFDSGLGAPDPNLEAVGREIVKKCRGLPLVAKTLGVLFRSKPNHGEWNEILTDSMWDASHDLNSFVQALSVRSGIGKWRRKLSERQHDENFFPGVLNQFGGTFPYINIKRVRFSIFLVLWIMILSIVSALVYKTVKDYQTTKMKEALGSMCDKRAWMLQDQFAVHVNHIHALAMVARLYDQQNATYTTQMGEALEGHMDNTTFKRPLLSGVVYAERAGHCKIDDKRGRQWHIMHVTPESEPREPSPVQEEYVRYEFGEDDNAYMGPLLSSLGMMTGEEDRHHVLKARAVEKAVLSAPFRLFSSNRTGVILIYPVYKSKFSPSVSLEERIRATAGYIGGLFEFESLVESILWQLGNQTVLVKVYDITNCRPSLMYGPNYVKFDRTMAHMSKLELGDPFRKYLMICRYQDEASKSWLPAIAVVLIVTIGLLAPCVLYAAAIHVTKLRQASLQIQGLEVQLQDANMANSQLRADASEIKQPAYTIIQTLAMLLETELSLVQRSYTRIAQACGRRQIALVDSALESPNSPVITRTT</sequence>
<dbReference type="GO" id="GO:0006952">
    <property type="term" value="P:defense response"/>
    <property type="evidence" value="ECO:0007669"/>
    <property type="project" value="UniProtKB-KW"/>
</dbReference>
<evidence type="ECO:0000256" key="5">
    <source>
        <dbReference type="ARBA" id="ARBA00022741"/>
    </source>
</evidence>
<dbReference type="Gene3D" id="3.40.50.300">
    <property type="entry name" value="P-loop containing nucleotide triphosphate hydrolases"/>
    <property type="match status" value="1"/>
</dbReference>
<dbReference type="EMBL" id="JBJKBG010000010">
    <property type="protein sequence ID" value="KAL3718665.1"/>
    <property type="molecule type" value="Genomic_DNA"/>
</dbReference>
<dbReference type="SUPFAM" id="SSF52540">
    <property type="entry name" value="P-loop containing nucleoside triphosphate hydrolases"/>
    <property type="match status" value="1"/>
</dbReference>
<keyword evidence="9 12" id="KW-1133">Transmembrane helix</keyword>
<gene>
    <name evidence="14" type="ORF">ACJRO7_003738</name>
</gene>
<organism evidence="14 15">
    <name type="scientific">Eucalyptus globulus</name>
    <name type="common">Tasmanian blue gum</name>
    <dbReference type="NCBI Taxonomy" id="34317"/>
    <lineage>
        <taxon>Eukaryota</taxon>
        <taxon>Viridiplantae</taxon>
        <taxon>Streptophyta</taxon>
        <taxon>Embryophyta</taxon>
        <taxon>Tracheophyta</taxon>
        <taxon>Spermatophyta</taxon>
        <taxon>Magnoliopsida</taxon>
        <taxon>eudicotyledons</taxon>
        <taxon>Gunneridae</taxon>
        <taxon>Pentapetalae</taxon>
        <taxon>rosids</taxon>
        <taxon>malvids</taxon>
        <taxon>Myrtales</taxon>
        <taxon>Myrtaceae</taxon>
        <taxon>Myrtoideae</taxon>
        <taxon>Eucalypteae</taxon>
        <taxon>Eucalyptus</taxon>
    </lineage>
</organism>
<dbReference type="Gene3D" id="1.10.287.130">
    <property type="match status" value="1"/>
</dbReference>
<evidence type="ECO:0000256" key="12">
    <source>
        <dbReference type="SAM" id="Phobius"/>
    </source>
</evidence>
<evidence type="ECO:0000256" key="8">
    <source>
        <dbReference type="ARBA" id="ARBA00022840"/>
    </source>
</evidence>
<keyword evidence="10 12" id="KW-0472">Membrane</keyword>
<dbReference type="SMART" id="SM01079">
    <property type="entry name" value="CHASE"/>
    <property type="match status" value="1"/>
</dbReference>
<evidence type="ECO:0000256" key="6">
    <source>
        <dbReference type="ARBA" id="ARBA00022777"/>
    </source>
</evidence>
<dbReference type="Gene3D" id="1.20.5.4130">
    <property type="match status" value="1"/>
</dbReference>
<keyword evidence="3 12" id="KW-0812">Transmembrane</keyword>
<evidence type="ECO:0000313" key="14">
    <source>
        <dbReference type="EMBL" id="KAL3718665.1"/>
    </source>
</evidence>
<dbReference type="InterPro" id="IPR002182">
    <property type="entry name" value="NB-ARC"/>
</dbReference>
<dbReference type="PROSITE" id="PS50839">
    <property type="entry name" value="CHASE"/>
    <property type="match status" value="1"/>
</dbReference>
<dbReference type="Pfam" id="PF00931">
    <property type="entry name" value="NB-ARC"/>
    <property type="match status" value="1"/>
</dbReference>
<dbReference type="PANTHER" id="PTHR36766">
    <property type="entry name" value="PLANT BROAD-SPECTRUM MILDEW RESISTANCE PROTEIN RPW8"/>
    <property type="match status" value="1"/>
</dbReference>
<keyword evidence="15" id="KW-1185">Reference proteome</keyword>
<keyword evidence="7" id="KW-0611">Plant defense</keyword>
<dbReference type="Gene3D" id="1.10.8.430">
    <property type="entry name" value="Helical domain of apoptotic protease-activating factors"/>
    <property type="match status" value="1"/>
</dbReference>
<evidence type="ECO:0000256" key="9">
    <source>
        <dbReference type="ARBA" id="ARBA00022989"/>
    </source>
</evidence>
<dbReference type="GO" id="GO:0012505">
    <property type="term" value="C:endomembrane system"/>
    <property type="evidence" value="ECO:0007669"/>
    <property type="project" value="UniProtKB-SubCell"/>
</dbReference>
<dbReference type="PRINTS" id="PR00364">
    <property type="entry name" value="DISEASERSIST"/>
</dbReference>
<dbReference type="AlphaFoldDB" id="A0ABD3IY52"/>
<name>A0ABD3IY52_EUCGL</name>
<dbReference type="Pfam" id="PF03924">
    <property type="entry name" value="CHASE"/>
    <property type="match status" value="1"/>
</dbReference>
<keyword evidence="5" id="KW-0547">Nucleotide-binding</keyword>
<dbReference type="Gene3D" id="3.30.450.350">
    <property type="entry name" value="CHASE domain"/>
    <property type="match status" value="1"/>
</dbReference>
<dbReference type="GO" id="GO:0007165">
    <property type="term" value="P:signal transduction"/>
    <property type="evidence" value="ECO:0007669"/>
    <property type="project" value="UniProtKB-ARBA"/>
</dbReference>
<keyword evidence="6" id="KW-0418">Kinase</keyword>
<dbReference type="InterPro" id="IPR027417">
    <property type="entry name" value="P-loop_NTPase"/>
</dbReference>
<evidence type="ECO:0000313" key="15">
    <source>
        <dbReference type="Proteomes" id="UP001634007"/>
    </source>
</evidence>
<keyword evidence="8" id="KW-0067">ATP-binding</keyword>
<dbReference type="InterPro" id="IPR006189">
    <property type="entry name" value="CHASE_dom"/>
</dbReference>
<comment type="caution">
    <text evidence="14">The sequence shown here is derived from an EMBL/GenBank/DDBJ whole genome shotgun (WGS) entry which is preliminary data.</text>
</comment>
<comment type="subcellular location">
    <subcellularLocation>
        <location evidence="1">Endomembrane system</location>
        <topology evidence="1">Multi-pass membrane protein</topology>
    </subcellularLocation>
</comment>